<dbReference type="Pfam" id="PF13517">
    <property type="entry name" value="FG-GAP_3"/>
    <property type="match status" value="2"/>
</dbReference>
<dbReference type="PANTHER" id="PTHR44103:SF1">
    <property type="entry name" value="PROPROTEIN CONVERTASE P"/>
    <property type="match status" value="1"/>
</dbReference>
<dbReference type="EMBL" id="CP036433">
    <property type="protein sequence ID" value="QDU92564.1"/>
    <property type="molecule type" value="Genomic_DNA"/>
</dbReference>
<dbReference type="KEGG" id="lcre:Pla8534_03120"/>
<reference evidence="2 3" key="1">
    <citation type="submission" date="2019-02" db="EMBL/GenBank/DDBJ databases">
        <title>Deep-cultivation of Planctomycetes and their phenomic and genomic characterization uncovers novel biology.</title>
        <authorList>
            <person name="Wiegand S."/>
            <person name="Jogler M."/>
            <person name="Boedeker C."/>
            <person name="Pinto D."/>
            <person name="Vollmers J."/>
            <person name="Rivas-Marin E."/>
            <person name="Kohn T."/>
            <person name="Peeters S.H."/>
            <person name="Heuer A."/>
            <person name="Rast P."/>
            <person name="Oberbeckmann S."/>
            <person name="Bunk B."/>
            <person name="Jeske O."/>
            <person name="Meyerdierks A."/>
            <person name="Storesund J.E."/>
            <person name="Kallscheuer N."/>
            <person name="Luecker S."/>
            <person name="Lage O.M."/>
            <person name="Pohl T."/>
            <person name="Merkel B.J."/>
            <person name="Hornburger P."/>
            <person name="Mueller R.-W."/>
            <person name="Bruemmer F."/>
            <person name="Labrenz M."/>
            <person name="Spormann A.M."/>
            <person name="Op den Camp H."/>
            <person name="Overmann J."/>
            <person name="Amann R."/>
            <person name="Jetten M.S.M."/>
            <person name="Mascher T."/>
            <person name="Medema M.H."/>
            <person name="Devos D.P."/>
            <person name="Kaster A.-K."/>
            <person name="Ovreas L."/>
            <person name="Rohde M."/>
            <person name="Galperin M.Y."/>
            <person name="Jogler C."/>
        </authorList>
    </citation>
    <scope>NUCLEOTIDE SEQUENCE [LARGE SCALE GENOMIC DNA]</scope>
    <source>
        <strain evidence="2 3">Pla85_3_4</strain>
    </source>
</reference>
<evidence type="ECO:0000256" key="1">
    <source>
        <dbReference type="ARBA" id="ARBA00022729"/>
    </source>
</evidence>
<evidence type="ECO:0000313" key="3">
    <source>
        <dbReference type="Proteomes" id="UP000317648"/>
    </source>
</evidence>
<dbReference type="Proteomes" id="UP000317648">
    <property type="component" value="Chromosome"/>
</dbReference>
<dbReference type="PANTHER" id="PTHR44103">
    <property type="entry name" value="PROPROTEIN CONVERTASE P"/>
    <property type="match status" value="1"/>
</dbReference>
<protein>
    <submittedName>
        <fullName evidence="2">FG-GAP repeat protein</fullName>
    </submittedName>
</protein>
<dbReference type="Gene3D" id="2.130.10.130">
    <property type="entry name" value="Integrin alpha, N-terminal"/>
    <property type="match status" value="3"/>
</dbReference>
<evidence type="ECO:0000313" key="2">
    <source>
        <dbReference type="EMBL" id="QDU92564.1"/>
    </source>
</evidence>
<dbReference type="InterPro" id="IPR013517">
    <property type="entry name" value="FG-GAP"/>
</dbReference>
<dbReference type="InterPro" id="IPR028994">
    <property type="entry name" value="Integrin_alpha_N"/>
</dbReference>
<dbReference type="SUPFAM" id="SSF69318">
    <property type="entry name" value="Integrin alpha N-terminal domain"/>
    <property type="match status" value="2"/>
</dbReference>
<dbReference type="RefSeq" id="WP_145048622.1">
    <property type="nucleotide sequence ID" value="NZ_CP036433.1"/>
</dbReference>
<gene>
    <name evidence="2" type="ORF">Pla8534_03120</name>
</gene>
<dbReference type="OrthoDB" id="41724at2"/>
<sequence>MNIPWLPAWRVGLASLLAILCLPGLASAQLEPLAYHHPGLTVDLGVGLWAWPLPMDFDGDGDLDLVVNCPDKPSNGVYFFENASGDTARNPLPVFEPGRRISRGLQNVQVSYVEGRPVVLTPGKIYPNFLQSGLEAPQDLPLKVNVHPRKTRANMWRLVDYDGDGRQDLIIGVGDWTDYGWDNAYDAKGNWQNGPLRGLVYLARNRGDNAQPRYDDPVLLHCGDKRLEVYGWPSPSFGDFDGDGDLDLLCGEFLDGFTYFENRGDREHPAYATGQRLQAADKQPLTMDLQMITPTAFDWDRDGDLDLIVGDEDGRVAFVEHTGKLSPEGVPVFLTPRYFQQEAEHLKFGALSTPCAVDWDGDGDLDLLSGNTAGYIGFFENLSGPGVEQPRWNAPQRLQAGGQTIRIQAGENGSIQGPAEAKWGYTTLTAGDWDGDGLPDLLVNSILGKVVWYRNLGPREAPRLAAAAPIEVEWNGPQPTLAYGWLRPHGKELLTQWRTTPVAIDLDAKADAKADGLLDLVMLDHEGFLTLFPRAEQAGQSVLLPPRRIFYNAQGQPLQLNSQQAGKSGRRKICLTDWDGDGAIDLLVNSESAAFWRQTRQAEGKWFFEDKGPLSERKISGHTTSPTVVDFNGDAIPDLLVGAEDGRFYYLRNPRR</sequence>
<accession>A0A518DL56</accession>
<dbReference type="AlphaFoldDB" id="A0A518DL56"/>
<proteinExistence type="predicted"/>
<keyword evidence="1" id="KW-0732">Signal</keyword>
<name>A0A518DL56_9BACT</name>
<organism evidence="2 3">
    <name type="scientific">Lignipirellula cremea</name>
    <dbReference type="NCBI Taxonomy" id="2528010"/>
    <lineage>
        <taxon>Bacteria</taxon>
        <taxon>Pseudomonadati</taxon>
        <taxon>Planctomycetota</taxon>
        <taxon>Planctomycetia</taxon>
        <taxon>Pirellulales</taxon>
        <taxon>Pirellulaceae</taxon>
        <taxon>Lignipirellula</taxon>
    </lineage>
</organism>
<keyword evidence="3" id="KW-1185">Reference proteome</keyword>